<keyword evidence="3" id="KW-1185">Reference proteome</keyword>
<protein>
    <submittedName>
        <fullName evidence="2">Uncharacterized protein</fullName>
    </submittedName>
</protein>
<dbReference type="Proteomes" id="UP001341840">
    <property type="component" value="Unassembled WGS sequence"/>
</dbReference>
<name>A0ABU6Y349_9FABA</name>
<feature type="region of interest" description="Disordered" evidence="1">
    <location>
        <begin position="312"/>
        <end position="331"/>
    </location>
</feature>
<evidence type="ECO:0000256" key="1">
    <source>
        <dbReference type="SAM" id="MobiDB-lite"/>
    </source>
</evidence>
<dbReference type="PANTHER" id="PTHR33144">
    <property type="entry name" value="OS10G0409366 PROTEIN-RELATED"/>
    <property type="match status" value="1"/>
</dbReference>
<feature type="compositionally biased region" description="Basic and acidic residues" evidence="1">
    <location>
        <begin position="320"/>
        <end position="331"/>
    </location>
</feature>
<dbReference type="PANTHER" id="PTHR33144:SF45">
    <property type="entry name" value="TRANSPOSASE TNP1_EN_SPM-LIKE DOMAIN-CONTAINING PROTEIN"/>
    <property type="match status" value="1"/>
</dbReference>
<feature type="region of interest" description="Disordered" evidence="1">
    <location>
        <begin position="1"/>
        <end position="104"/>
    </location>
</feature>
<sequence>MPRKPRFPKPSNAAPNSEAPTKDNTVGKLPRTSHISVASSQPVSHPEPSSENGARARQSEIRPCRPPRDKALTAPSDSFDNRHPPERCPTHVYRPVVDNTDTEDEDYVPGSDELESFDDHIDNLFAAHDAEQQQNVKKRSRNKPWEVDVIEDGKIRRLPHTVFEANSIPVGRKIVLDIDKFNQPVGEGAGLLGGFLGGLGADFKALPISMKGWHDMKDYKESRTFHFEDPTGKVKEGILMKLGKNWKDTRSNLFNTFYDDTKSEDENVKKHKPPGIDPEHWRFFLRYRLSDDTQEKCKKNAENRAKQVYTHTGGSKTLARRREEEERTHEKKFSRGEIWTMTHKKSDDSYIHEDARSVAEAIKVIETCDPSTKELSQNDSLA</sequence>
<dbReference type="InterPro" id="IPR004252">
    <property type="entry name" value="Probable_transposase_24"/>
</dbReference>
<organism evidence="2 3">
    <name type="scientific">Stylosanthes scabra</name>
    <dbReference type="NCBI Taxonomy" id="79078"/>
    <lineage>
        <taxon>Eukaryota</taxon>
        <taxon>Viridiplantae</taxon>
        <taxon>Streptophyta</taxon>
        <taxon>Embryophyta</taxon>
        <taxon>Tracheophyta</taxon>
        <taxon>Spermatophyta</taxon>
        <taxon>Magnoliopsida</taxon>
        <taxon>eudicotyledons</taxon>
        <taxon>Gunneridae</taxon>
        <taxon>Pentapetalae</taxon>
        <taxon>rosids</taxon>
        <taxon>fabids</taxon>
        <taxon>Fabales</taxon>
        <taxon>Fabaceae</taxon>
        <taxon>Papilionoideae</taxon>
        <taxon>50 kb inversion clade</taxon>
        <taxon>dalbergioids sensu lato</taxon>
        <taxon>Dalbergieae</taxon>
        <taxon>Pterocarpus clade</taxon>
        <taxon>Stylosanthes</taxon>
    </lineage>
</organism>
<feature type="compositionally biased region" description="Basic and acidic residues" evidence="1">
    <location>
        <begin position="79"/>
        <end position="89"/>
    </location>
</feature>
<feature type="compositionally biased region" description="Basic and acidic residues" evidence="1">
    <location>
        <begin position="57"/>
        <end position="71"/>
    </location>
</feature>
<evidence type="ECO:0000313" key="2">
    <source>
        <dbReference type="EMBL" id="MED6203623.1"/>
    </source>
</evidence>
<reference evidence="2 3" key="1">
    <citation type="journal article" date="2023" name="Plants (Basel)">
        <title>Bridging the Gap: Combining Genomics and Transcriptomics Approaches to Understand Stylosanthes scabra, an Orphan Legume from the Brazilian Caatinga.</title>
        <authorList>
            <person name="Ferreira-Neto J.R.C."/>
            <person name="da Silva M.D."/>
            <person name="Binneck E."/>
            <person name="de Melo N.F."/>
            <person name="da Silva R.H."/>
            <person name="de Melo A.L.T.M."/>
            <person name="Pandolfi V."/>
            <person name="Bustamante F.O."/>
            <person name="Brasileiro-Vidal A.C."/>
            <person name="Benko-Iseppon A.M."/>
        </authorList>
    </citation>
    <scope>NUCLEOTIDE SEQUENCE [LARGE SCALE GENOMIC DNA]</scope>
    <source>
        <tissue evidence="2">Leaves</tissue>
    </source>
</reference>
<proteinExistence type="predicted"/>
<evidence type="ECO:0000313" key="3">
    <source>
        <dbReference type="Proteomes" id="UP001341840"/>
    </source>
</evidence>
<dbReference type="Pfam" id="PF03004">
    <property type="entry name" value="Transposase_24"/>
    <property type="match status" value="1"/>
</dbReference>
<gene>
    <name evidence="2" type="ORF">PIB30_001321</name>
</gene>
<accession>A0ABU6Y349</accession>
<dbReference type="EMBL" id="JASCZI010241658">
    <property type="protein sequence ID" value="MED6203623.1"/>
    <property type="molecule type" value="Genomic_DNA"/>
</dbReference>
<feature type="compositionally biased region" description="Polar residues" evidence="1">
    <location>
        <begin position="33"/>
        <end position="52"/>
    </location>
</feature>
<feature type="compositionally biased region" description="Polar residues" evidence="1">
    <location>
        <begin position="13"/>
        <end position="24"/>
    </location>
</feature>
<comment type="caution">
    <text evidence="2">The sequence shown here is derived from an EMBL/GenBank/DDBJ whole genome shotgun (WGS) entry which is preliminary data.</text>
</comment>